<evidence type="ECO:0000256" key="2">
    <source>
        <dbReference type="ARBA" id="ARBA00022692"/>
    </source>
</evidence>
<dbReference type="EMBL" id="LNVX01000291">
    <property type="protein sequence ID" value="OEG70611.1"/>
    <property type="molecule type" value="Genomic_DNA"/>
</dbReference>
<evidence type="ECO:0000256" key="3">
    <source>
        <dbReference type="ARBA" id="ARBA00022989"/>
    </source>
</evidence>
<dbReference type="Proteomes" id="UP000095237">
    <property type="component" value="Unassembled WGS sequence"/>
</dbReference>
<evidence type="ECO:0000256" key="5">
    <source>
        <dbReference type="SAM" id="Phobius"/>
    </source>
</evidence>
<sequence>MSDIQIKMAKNNNILNPLVKFFGVVAAAATLVYSGYRIMQGSLKSCYTTKTFFICFVAGL</sequence>
<proteinExistence type="predicted"/>
<protein>
    <submittedName>
        <fullName evidence="6">Uncharacterized protein</fullName>
    </submittedName>
</protein>
<gene>
    <name evidence="6" type="ORF">ATZ36_16595</name>
</gene>
<dbReference type="GO" id="GO:0005524">
    <property type="term" value="F:ATP binding"/>
    <property type="evidence" value="ECO:0007669"/>
    <property type="project" value="InterPro"/>
</dbReference>
<evidence type="ECO:0000313" key="7">
    <source>
        <dbReference type="Proteomes" id="UP000095237"/>
    </source>
</evidence>
<evidence type="ECO:0000313" key="6">
    <source>
        <dbReference type="EMBL" id="OEG70611.1"/>
    </source>
</evidence>
<evidence type="ECO:0000256" key="4">
    <source>
        <dbReference type="ARBA" id="ARBA00023136"/>
    </source>
</evidence>
<organism evidence="6 7">
    <name type="scientific">Endomicrobium trichonymphae</name>
    <dbReference type="NCBI Taxonomy" id="1408204"/>
    <lineage>
        <taxon>Bacteria</taxon>
        <taxon>Pseudomonadati</taxon>
        <taxon>Elusimicrobiota</taxon>
        <taxon>Endomicrobiia</taxon>
        <taxon>Endomicrobiales</taxon>
        <taxon>Endomicrobiaceae</taxon>
        <taxon>Candidatus Endomicrobiellum</taxon>
    </lineage>
</organism>
<accession>A0A1E5IJL9</accession>
<evidence type="ECO:0000256" key="1">
    <source>
        <dbReference type="ARBA" id="ARBA00004651"/>
    </source>
</evidence>
<keyword evidence="3 5" id="KW-1133">Transmembrane helix</keyword>
<keyword evidence="2 5" id="KW-0812">Transmembrane</keyword>
<feature type="transmembrane region" description="Helical" evidence="5">
    <location>
        <begin position="18"/>
        <end position="36"/>
    </location>
</feature>
<keyword evidence="7" id="KW-1185">Reference proteome</keyword>
<keyword evidence="4 5" id="KW-0472">Membrane</keyword>
<reference evidence="6 7" key="1">
    <citation type="submission" date="2015-11" db="EMBL/GenBank/DDBJ databases">
        <title>Evidence for parallel genomic evolution in an endosymbiosis of termite gut flagellates.</title>
        <authorList>
            <person name="Zheng H."/>
        </authorList>
    </citation>
    <scope>NUCLEOTIDE SEQUENCE [LARGE SCALE GENOMIC DNA]</scope>
    <source>
        <strain evidence="6 7">CET450</strain>
    </source>
</reference>
<dbReference type="SUPFAM" id="SSF90123">
    <property type="entry name" value="ABC transporter transmembrane region"/>
    <property type="match status" value="1"/>
</dbReference>
<dbReference type="AlphaFoldDB" id="A0A1E5IJL9"/>
<comment type="caution">
    <text evidence="6">The sequence shown here is derived from an EMBL/GenBank/DDBJ whole genome shotgun (WGS) entry which is preliminary data.</text>
</comment>
<comment type="subcellular location">
    <subcellularLocation>
        <location evidence="1">Cell membrane</location>
        <topology evidence="1">Multi-pass membrane protein</topology>
    </subcellularLocation>
</comment>
<dbReference type="InterPro" id="IPR036640">
    <property type="entry name" value="ABC1_TM_sf"/>
</dbReference>
<name>A0A1E5IJL9_ENDTX</name>
<dbReference type="GO" id="GO:0005886">
    <property type="term" value="C:plasma membrane"/>
    <property type="evidence" value="ECO:0007669"/>
    <property type="project" value="UniProtKB-SubCell"/>
</dbReference>